<dbReference type="Gene3D" id="3.40.930.10">
    <property type="entry name" value="Mannitol-specific EII, Chain A"/>
    <property type="match status" value="1"/>
</dbReference>
<evidence type="ECO:0000256" key="8">
    <source>
        <dbReference type="ARBA" id="ARBA00037387"/>
    </source>
</evidence>
<name>A0AB39U7F2_9BIFI</name>
<reference evidence="12" key="1">
    <citation type="submission" date="2023-07" db="EMBL/GenBank/DDBJ databases">
        <title>Bifidobacterium aquikefiriaerophilum sp. nov. and Bifidobacterium eccum sp. nov., isolated from water kefir.</title>
        <authorList>
            <person name="Breselge S."/>
            <person name="Bellassi P."/>
            <person name="Barcenilla C."/>
            <person name="Alvarez-Ordonez A."/>
            <person name="Morelli L."/>
            <person name="Cotter P.D."/>
        </authorList>
    </citation>
    <scope>NUCLEOTIDE SEQUENCE</scope>
    <source>
        <strain evidence="12">WK041_4_12</strain>
    </source>
</reference>
<comment type="subcellular location">
    <subcellularLocation>
        <location evidence="1">Cytoplasm</location>
    </subcellularLocation>
</comment>
<dbReference type="GO" id="GO:0005737">
    <property type="term" value="C:cytoplasm"/>
    <property type="evidence" value="ECO:0007669"/>
    <property type="project" value="UniProtKB-SubCell"/>
</dbReference>
<evidence type="ECO:0000313" key="12">
    <source>
        <dbReference type="EMBL" id="XDS44836.1"/>
    </source>
</evidence>
<evidence type="ECO:0000256" key="2">
    <source>
        <dbReference type="ARBA" id="ARBA00022448"/>
    </source>
</evidence>
<evidence type="ECO:0000256" key="5">
    <source>
        <dbReference type="ARBA" id="ARBA00022679"/>
    </source>
</evidence>
<dbReference type="EMBL" id="CP129674">
    <property type="protein sequence ID" value="XDS44836.1"/>
    <property type="molecule type" value="Genomic_DNA"/>
</dbReference>
<dbReference type="AlphaFoldDB" id="A0AB39U7F2"/>
<dbReference type="Pfam" id="PF00359">
    <property type="entry name" value="PTS_EIIA_2"/>
    <property type="match status" value="1"/>
</dbReference>
<dbReference type="PANTHER" id="PTHR36203">
    <property type="entry name" value="ASCORBATE-SPECIFIC PTS SYSTEM EIIA COMPONENT"/>
    <property type="match status" value="1"/>
</dbReference>
<dbReference type="KEGG" id="baqk:QN215_01485"/>
<protein>
    <recommendedName>
        <fullName evidence="9">Ascorbate-specific PTS system EIIA component</fullName>
    </recommendedName>
    <alternativeName>
        <fullName evidence="10">Ascorbate-specific phosphotransferase enzyme IIA component</fullName>
    </alternativeName>
</protein>
<evidence type="ECO:0000256" key="4">
    <source>
        <dbReference type="ARBA" id="ARBA00022553"/>
    </source>
</evidence>
<dbReference type="RefSeq" id="WP_369344382.1">
    <property type="nucleotide sequence ID" value="NZ_CP129674.1"/>
</dbReference>
<keyword evidence="3" id="KW-0963">Cytoplasm</keyword>
<evidence type="ECO:0000256" key="9">
    <source>
        <dbReference type="ARBA" id="ARBA00041175"/>
    </source>
</evidence>
<dbReference type="GO" id="GO:0009401">
    <property type="term" value="P:phosphoenolpyruvate-dependent sugar phosphotransferase system"/>
    <property type="evidence" value="ECO:0007669"/>
    <property type="project" value="UniProtKB-KW"/>
</dbReference>
<proteinExistence type="predicted"/>
<keyword evidence="12" id="KW-0762">Sugar transport</keyword>
<keyword evidence="7" id="KW-0418">Kinase</keyword>
<dbReference type="InterPro" id="IPR016152">
    <property type="entry name" value="PTrfase/Anion_transptr"/>
</dbReference>
<evidence type="ECO:0000256" key="7">
    <source>
        <dbReference type="ARBA" id="ARBA00022777"/>
    </source>
</evidence>
<dbReference type="PROSITE" id="PS51094">
    <property type="entry name" value="PTS_EIIA_TYPE_2"/>
    <property type="match status" value="1"/>
</dbReference>
<dbReference type="GO" id="GO:0016301">
    <property type="term" value="F:kinase activity"/>
    <property type="evidence" value="ECO:0007669"/>
    <property type="project" value="UniProtKB-KW"/>
</dbReference>
<dbReference type="InterPro" id="IPR051351">
    <property type="entry name" value="Ascorbate-PTS_EIIA_comp"/>
</dbReference>
<gene>
    <name evidence="12" type="ORF">QN215_01485</name>
</gene>
<evidence type="ECO:0000256" key="1">
    <source>
        <dbReference type="ARBA" id="ARBA00004496"/>
    </source>
</evidence>
<dbReference type="SUPFAM" id="SSF55804">
    <property type="entry name" value="Phoshotransferase/anion transport protein"/>
    <property type="match status" value="1"/>
</dbReference>
<keyword evidence="4" id="KW-0597">Phosphoprotein</keyword>
<keyword evidence="6" id="KW-0598">Phosphotransferase system</keyword>
<accession>A0AB39U7F2</accession>
<evidence type="ECO:0000259" key="11">
    <source>
        <dbReference type="PROSITE" id="PS51094"/>
    </source>
</evidence>
<evidence type="ECO:0000256" key="6">
    <source>
        <dbReference type="ARBA" id="ARBA00022683"/>
    </source>
</evidence>
<evidence type="ECO:0000256" key="3">
    <source>
        <dbReference type="ARBA" id="ARBA00022490"/>
    </source>
</evidence>
<sequence length="149" mass="15966">MATDFEQFLPDSAFLIDAEAQDWRDAIRLAGKGLVDSGFTTNAYTDDMIATVEAMGPYIVIAPGLALAHSRPSAAVLHTGLSWVRLSKAVPFGNEANDPVSLVIGLAGRDENEHLQVMSAIARALSNPQASEELRHAATPEAIRAILQR</sequence>
<organism evidence="12">
    <name type="scientific">Bifidobacterium aquikefiricola</name>
    <dbReference type="NCBI Taxonomy" id="3059038"/>
    <lineage>
        <taxon>Bacteria</taxon>
        <taxon>Bacillati</taxon>
        <taxon>Actinomycetota</taxon>
        <taxon>Actinomycetes</taxon>
        <taxon>Bifidobacteriales</taxon>
        <taxon>Bifidobacteriaceae</taxon>
        <taxon>Bifidobacterium</taxon>
    </lineage>
</organism>
<feature type="domain" description="PTS EIIA type-2" evidence="11">
    <location>
        <begin position="7"/>
        <end position="149"/>
    </location>
</feature>
<keyword evidence="2" id="KW-0813">Transport</keyword>
<dbReference type="InterPro" id="IPR002178">
    <property type="entry name" value="PTS_EIIA_type-2_dom"/>
</dbReference>
<dbReference type="PANTHER" id="PTHR36203:SF1">
    <property type="entry name" value="ASCORBATE-SPECIFIC PTS SYSTEM EIIA COMPONENT"/>
    <property type="match status" value="1"/>
</dbReference>
<comment type="function">
    <text evidence="8">The phosphoenolpyruvate-dependent sugar phosphotransferase system (sugar PTS), a major carbohydrate active transport system, catalyzes the phosphorylation of incoming sugar substrates concomitantly with their translocation across the cell membrane. The enzyme II UlaABC PTS system is involved in ascorbate transport.</text>
</comment>
<evidence type="ECO:0000256" key="10">
    <source>
        <dbReference type="ARBA" id="ARBA00042072"/>
    </source>
</evidence>
<keyword evidence="5" id="KW-0808">Transferase</keyword>